<evidence type="ECO:0008006" key="5">
    <source>
        <dbReference type="Google" id="ProtNLM"/>
    </source>
</evidence>
<keyword evidence="1" id="KW-0175">Coiled coil</keyword>
<dbReference type="AlphaFoldDB" id="A0A8E2EGA9"/>
<dbReference type="InterPro" id="IPR039604">
    <property type="entry name" value="Bfr1"/>
</dbReference>
<dbReference type="EMBL" id="KV744872">
    <property type="protein sequence ID" value="OCK83008.1"/>
    <property type="molecule type" value="Genomic_DNA"/>
</dbReference>
<dbReference type="GO" id="GO:0042175">
    <property type="term" value="C:nuclear outer membrane-endoplasmic reticulum membrane network"/>
    <property type="evidence" value="ECO:0007669"/>
    <property type="project" value="TreeGrafter"/>
</dbReference>
<accession>A0A8E2EGA9</accession>
<evidence type="ECO:0000256" key="1">
    <source>
        <dbReference type="SAM" id="Coils"/>
    </source>
</evidence>
<dbReference type="GO" id="GO:0005783">
    <property type="term" value="C:endoplasmic reticulum"/>
    <property type="evidence" value="ECO:0007669"/>
    <property type="project" value="TreeGrafter"/>
</dbReference>
<dbReference type="PANTHER" id="PTHR31027">
    <property type="entry name" value="NUCLEAR SEGREGATION PROTEIN BFR1"/>
    <property type="match status" value="1"/>
</dbReference>
<dbReference type="PANTHER" id="PTHR31027:SF2">
    <property type="entry name" value="LEBERCILIN DOMAIN-CONTAINING PROTEIN"/>
    <property type="match status" value="1"/>
</dbReference>
<evidence type="ECO:0000313" key="3">
    <source>
        <dbReference type="EMBL" id="OCK83008.1"/>
    </source>
</evidence>
<dbReference type="Proteomes" id="UP000250266">
    <property type="component" value="Unassembled WGS sequence"/>
</dbReference>
<feature type="compositionally biased region" description="Basic and acidic residues" evidence="2">
    <location>
        <begin position="425"/>
        <end position="465"/>
    </location>
</feature>
<organism evidence="3 4">
    <name type="scientific">Lepidopterella palustris CBS 459.81</name>
    <dbReference type="NCBI Taxonomy" id="1314670"/>
    <lineage>
        <taxon>Eukaryota</taxon>
        <taxon>Fungi</taxon>
        <taxon>Dikarya</taxon>
        <taxon>Ascomycota</taxon>
        <taxon>Pezizomycotina</taxon>
        <taxon>Dothideomycetes</taxon>
        <taxon>Pleosporomycetidae</taxon>
        <taxon>Mytilinidiales</taxon>
        <taxon>Argynnaceae</taxon>
        <taxon>Lepidopterella</taxon>
    </lineage>
</organism>
<feature type="compositionally biased region" description="Acidic residues" evidence="2">
    <location>
        <begin position="505"/>
        <end position="514"/>
    </location>
</feature>
<dbReference type="GO" id="GO:0003729">
    <property type="term" value="F:mRNA binding"/>
    <property type="evidence" value="ECO:0007669"/>
    <property type="project" value="TreeGrafter"/>
</dbReference>
<proteinExistence type="predicted"/>
<reference evidence="3 4" key="1">
    <citation type="journal article" date="2016" name="Nat. Commun.">
        <title>Ectomycorrhizal ecology is imprinted in the genome of the dominant symbiotic fungus Cenococcum geophilum.</title>
        <authorList>
            <consortium name="DOE Joint Genome Institute"/>
            <person name="Peter M."/>
            <person name="Kohler A."/>
            <person name="Ohm R.A."/>
            <person name="Kuo A."/>
            <person name="Krutzmann J."/>
            <person name="Morin E."/>
            <person name="Arend M."/>
            <person name="Barry K.W."/>
            <person name="Binder M."/>
            <person name="Choi C."/>
            <person name="Clum A."/>
            <person name="Copeland A."/>
            <person name="Grisel N."/>
            <person name="Haridas S."/>
            <person name="Kipfer T."/>
            <person name="LaButti K."/>
            <person name="Lindquist E."/>
            <person name="Lipzen A."/>
            <person name="Maire R."/>
            <person name="Meier B."/>
            <person name="Mihaltcheva S."/>
            <person name="Molinier V."/>
            <person name="Murat C."/>
            <person name="Poggeler S."/>
            <person name="Quandt C.A."/>
            <person name="Sperisen C."/>
            <person name="Tritt A."/>
            <person name="Tisserant E."/>
            <person name="Crous P.W."/>
            <person name="Henrissat B."/>
            <person name="Nehls U."/>
            <person name="Egli S."/>
            <person name="Spatafora J.W."/>
            <person name="Grigoriev I.V."/>
            <person name="Martin F.M."/>
        </authorList>
    </citation>
    <scope>NUCLEOTIDE SEQUENCE [LARGE SCALE GENOMIC DNA]</scope>
    <source>
        <strain evidence="3 4">CBS 459.81</strain>
    </source>
</reference>
<name>A0A8E2EGA9_9PEZI</name>
<protein>
    <recommendedName>
        <fullName evidence="5">Nuclear segregation protein</fullName>
    </recommendedName>
</protein>
<evidence type="ECO:0000313" key="4">
    <source>
        <dbReference type="Proteomes" id="UP000250266"/>
    </source>
</evidence>
<evidence type="ECO:0000256" key="2">
    <source>
        <dbReference type="SAM" id="MobiDB-lite"/>
    </source>
</evidence>
<feature type="compositionally biased region" description="Low complexity" evidence="2">
    <location>
        <begin position="1"/>
        <end position="18"/>
    </location>
</feature>
<dbReference type="GO" id="GO:0008298">
    <property type="term" value="P:intracellular mRNA localization"/>
    <property type="evidence" value="ECO:0007669"/>
    <property type="project" value="TreeGrafter"/>
</dbReference>
<feature type="region of interest" description="Disordered" evidence="2">
    <location>
        <begin position="425"/>
        <end position="514"/>
    </location>
</feature>
<feature type="coiled-coil region" evidence="1">
    <location>
        <begin position="170"/>
        <end position="230"/>
    </location>
</feature>
<dbReference type="GO" id="GO:1990904">
    <property type="term" value="C:ribonucleoprotein complex"/>
    <property type="evidence" value="ECO:0007669"/>
    <property type="project" value="TreeGrafter"/>
</dbReference>
<feature type="region of interest" description="Disordered" evidence="2">
    <location>
        <begin position="1"/>
        <end position="51"/>
    </location>
</feature>
<feature type="region of interest" description="Disordered" evidence="2">
    <location>
        <begin position="329"/>
        <end position="387"/>
    </location>
</feature>
<dbReference type="OrthoDB" id="2195113at2759"/>
<keyword evidence="4" id="KW-1185">Reference proteome</keyword>
<feature type="compositionally biased region" description="Basic and acidic residues" evidence="2">
    <location>
        <begin position="22"/>
        <end position="45"/>
    </location>
</feature>
<sequence>MASSDATASTASASKTKTQFVKPEKPDEEKYKKELEKAEKDHAASQEKFNAVKAKFDLARPNNKDSPNAKRQQELKTELNAIRQQQQGHKSSRNAVHERIKKIDEQLKSRMNELKAARARVNYRSAEDVDQEIQRLQKQVDTGAMKLVDEKKALTEISNLNKLRKNFAGFDAQQKSIDDLKAQIAEQKKLLDDPEQKALSEKYTELQTELDELKAEQDDAFKSMKALRDQTDKARAEQQEKYVAMKQIKDAYFQQKRAFMDYEREAYRVRQERKRQERHEWEASKRREVARQKLEEASAPAYQDEILTAEGLIRYFDPSALAAKETVGPSKFAAAPQRKVDDSGIKGTRFSKKDTEEESYFMGTGGKKGKKGRKAANASSALTPSEGKFNLSIGVIEELSKVGVDSPSSQGDVPSVVEKLKEKLEHWKKDQDRKTKENIAKAQKEIERLETDSHAAEHGSKDTARKPAKKNQATNGDAVSASAELAQEKDAEEDVAEDLKNASLEDAEDEKAEA</sequence>
<gene>
    <name evidence="3" type="ORF">K432DRAFT_291991</name>
</gene>